<name>A0A9X8RK02_CLODI</name>
<proteinExistence type="predicted"/>
<feature type="domain" description="Thioester" evidence="4">
    <location>
        <begin position="317"/>
        <end position="421"/>
    </location>
</feature>
<feature type="region of interest" description="Disordered" evidence="1">
    <location>
        <begin position="597"/>
        <end position="647"/>
    </location>
</feature>
<feature type="signal peptide" evidence="3">
    <location>
        <begin position="1"/>
        <end position="23"/>
    </location>
</feature>
<keyword evidence="2" id="KW-1133">Transmembrane helix</keyword>
<feature type="transmembrane region" description="Helical" evidence="2">
    <location>
        <begin position="726"/>
        <end position="744"/>
    </location>
</feature>
<feature type="compositionally biased region" description="Basic and acidic residues" evidence="1">
    <location>
        <begin position="53"/>
        <end position="180"/>
    </location>
</feature>
<evidence type="ECO:0000256" key="2">
    <source>
        <dbReference type="SAM" id="Phobius"/>
    </source>
</evidence>
<gene>
    <name evidence="5" type="ORF">SAMEA3375112_02505</name>
</gene>
<evidence type="ECO:0000313" key="5">
    <source>
        <dbReference type="EMBL" id="SJS61065.1"/>
    </source>
</evidence>
<dbReference type="AlphaFoldDB" id="A0A9X8RK02"/>
<comment type="caution">
    <text evidence="5">The sequence shown here is derived from an EMBL/GenBank/DDBJ whole genome shotgun (WGS) entry which is preliminary data.</text>
</comment>
<dbReference type="EMBL" id="FUPS01000008">
    <property type="protein sequence ID" value="SJS61065.1"/>
    <property type="molecule type" value="Genomic_DNA"/>
</dbReference>
<keyword evidence="3" id="KW-0732">Signal</keyword>
<dbReference type="Pfam" id="PF08341">
    <property type="entry name" value="TED"/>
    <property type="match status" value="1"/>
</dbReference>
<feature type="chain" id="PRO_5043333251" description="Thioester domain-containing protein" evidence="3">
    <location>
        <begin position="24"/>
        <end position="749"/>
    </location>
</feature>
<feature type="region of interest" description="Disordered" evidence="1">
    <location>
        <begin position="39"/>
        <end position="192"/>
    </location>
</feature>
<evidence type="ECO:0000259" key="4">
    <source>
        <dbReference type="Pfam" id="PF08341"/>
    </source>
</evidence>
<evidence type="ECO:0000313" key="6">
    <source>
        <dbReference type="Proteomes" id="UP000189137"/>
    </source>
</evidence>
<protein>
    <recommendedName>
        <fullName evidence="4">Thioester domain-containing protein</fullName>
    </recommendedName>
</protein>
<evidence type="ECO:0000256" key="3">
    <source>
        <dbReference type="SAM" id="SignalP"/>
    </source>
</evidence>
<dbReference type="Proteomes" id="UP000189137">
    <property type="component" value="Unassembled WGS sequence"/>
</dbReference>
<feature type="compositionally biased region" description="Acidic residues" evidence="1">
    <location>
        <begin position="182"/>
        <end position="192"/>
    </location>
</feature>
<evidence type="ECO:0000256" key="1">
    <source>
        <dbReference type="SAM" id="MobiDB-lite"/>
    </source>
</evidence>
<accession>A0A9X8RK02</accession>
<organism evidence="5 6">
    <name type="scientific">Clostridioides difficile</name>
    <name type="common">Peptoclostridium difficile</name>
    <dbReference type="NCBI Taxonomy" id="1496"/>
    <lineage>
        <taxon>Bacteria</taxon>
        <taxon>Bacillati</taxon>
        <taxon>Bacillota</taxon>
        <taxon>Clostridia</taxon>
        <taxon>Peptostreptococcales</taxon>
        <taxon>Peptostreptococcaceae</taxon>
        <taxon>Clostridioides</taxon>
    </lineage>
</organism>
<dbReference type="RefSeq" id="WP_022620507.1">
    <property type="nucleotide sequence ID" value="NZ_BIOQ01000004.1"/>
</dbReference>
<reference evidence="5 6" key="1">
    <citation type="submission" date="2017-02" db="EMBL/GenBank/DDBJ databases">
        <authorList>
            <consortium name="Pathogen Informatics"/>
        </authorList>
    </citation>
    <scope>NUCLEOTIDE SEQUENCE [LARGE SCALE GENOMIC DNA]</scope>
    <source>
        <strain evidence="5 6">VRECD0157</strain>
    </source>
</reference>
<feature type="compositionally biased region" description="Basic and acidic residues" evidence="1">
    <location>
        <begin position="701"/>
        <end position="716"/>
    </location>
</feature>
<dbReference type="InterPro" id="IPR013552">
    <property type="entry name" value="Thioester_dom"/>
</dbReference>
<keyword evidence="2" id="KW-0472">Membrane</keyword>
<sequence>MKTKIKKSSIISLVIAFSMVFTAFTPIVSYADEVTSNDTILNGEEQSNGQTSDVEKPSDGQVPDGEKPSDSQVPDVEKPSDGQVPDGEKPSDSQVPDGEKPSDGQVPDGEKPSDGQIPDGEKPSDGQIPDGEKPSDGQIPDGEKPSDGQMPDGEKTSDSQTPDVEKPSDGQMPDGEKPLDEQTPEEEKPLEEEIVIEEMSLKQDIDKILDMTLSQINKIVYNFWEDEEDVKADEQSEINQVFTSEDSFISLWYDKKAKVKNSCLLKEIDGSDRPYHDLRFDDITKTLTFDYVIKGLVGASSKDDKYVIEGEDGEQTAFCYNNHLRPPSSNGKSPYLPAEDFNGQENQNEEAVKSILYAGSEFDGFGYKQQFNLGGEENELMTYSATQSAIWIILGQMDEQERLKQYQGSINLCDKLIERAKTEEERAEYQKKKEVAINIKAYLEALLKAGREELKPNNTGKPSLSNGLTKINFEKNEDGTYETEAVALVGYSGVVKLKLPDGVTAYDGDGNIIGTGEVEISTQQKFKLKSVGKPDAKANISAVSYDYIFPKAIQYYKAVLDLGQKDHSSSLPSSKQNLLSYTIEKKNGQEVNFNIGLPTDDDDVVNPPVPPIDDDVVNPPVPPTDDTNGHKPKPSPPIDDTVINPPVPPMDDTIINPPVPPTEDAVLNPPVPPMEDAVLNPPVPPTEDTVLNPPVPSVSDTVEKTPELSRDDTIIKSPKTGDETQLMSYVFISVIAICGLAYQCKIKRN</sequence>
<keyword evidence="2" id="KW-0812">Transmembrane</keyword>
<feature type="compositionally biased region" description="Polar residues" evidence="1">
    <location>
        <begin position="39"/>
        <end position="52"/>
    </location>
</feature>
<feature type="region of interest" description="Disordered" evidence="1">
    <location>
        <begin position="688"/>
        <end position="716"/>
    </location>
</feature>